<dbReference type="Proteomes" id="UP001150259">
    <property type="component" value="Unassembled WGS sequence"/>
</dbReference>
<dbReference type="PANTHER" id="PTHR38787:SF3">
    <property type="entry name" value="REGULATORY P DOMAIN-CONTAINING PROTEIN"/>
    <property type="match status" value="1"/>
</dbReference>
<feature type="signal peptide" evidence="1">
    <location>
        <begin position="1"/>
        <end position="24"/>
    </location>
</feature>
<evidence type="ECO:0000256" key="1">
    <source>
        <dbReference type="SAM" id="SignalP"/>
    </source>
</evidence>
<dbReference type="EMBL" id="JAPFQL010000015">
    <property type="protein sequence ID" value="MDC5696657.1"/>
    <property type="molecule type" value="Genomic_DNA"/>
</dbReference>
<keyword evidence="1" id="KW-0732">Signal</keyword>
<dbReference type="InterPro" id="IPR027589">
    <property type="entry name" value="Choice_anch_B"/>
</dbReference>
<evidence type="ECO:0000313" key="2">
    <source>
        <dbReference type="EMBL" id="MDC5696657.1"/>
    </source>
</evidence>
<gene>
    <name evidence="2" type="ORF">OO014_05265</name>
</gene>
<comment type="caution">
    <text evidence="2">The sequence shown here is derived from an EMBL/GenBank/DDBJ whole genome shotgun (WGS) entry which is preliminary data.</text>
</comment>
<dbReference type="SUPFAM" id="SSF50969">
    <property type="entry name" value="YVTN repeat-like/Quinoprotein amine dehydrogenase"/>
    <property type="match status" value="1"/>
</dbReference>
<organism evidence="2 3">
    <name type="scientific">Intrasporangium calvum</name>
    <dbReference type="NCBI Taxonomy" id="53358"/>
    <lineage>
        <taxon>Bacteria</taxon>
        <taxon>Bacillati</taxon>
        <taxon>Actinomycetota</taxon>
        <taxon>Actinomycetes</taxon>
        <taxon>Micrococcales</taxon>
        <taxon>Intrasporangiaceae</taxon>
        <taxon>Intrasporangium</taxon>
    </lineage>
</organism>
<feature type="chain" id="PRO_5045761028" evidence="1">
    <location>
        <begin position="25"/>
        <end position="448"/>
    </location>
</feature>
<dbReference type="InterPro" id="IPR011044">
    <property type="entry name" value="Quino_amine_DH_bsu"/>
</dbReference>
<reference evidence="2 3" key="1">
    <citation type="submission" date="2022-11" db="EMBL/GenBank/DDBJ databases">
        <title>Anaerobic phenanthrene biodegradation by a DNRA strain PheN6.</title>
        <authorList>
            <person name="Zhang Z."/>
        </authorList>
    </citation>
    <scope>NUCLEOTIDE SEQUENCE [LARGE SCALE GENOMIC DNA]</scope>
    <source>
        <strain evidence="2 3">PheN6</strain>
    </source>
</reference>
<protein>
    <submittedName>
        <fullName evidence="2">Choice-of-anchor B family protein</fullName>
    </submittedName>
</protein>
<dbReference type="RefSeq" id="WP_272461233.1">
    <property type="nucleotide sequence ID" value="NZ_JAPFQL010000015.1"/>
</dbReference>
<evidence type="ECO:0000313" key="3">
    <source>
        <dbReference type="Proteomes" id="UP001150259"/>
    </source>
</evidence>
<proteinExistence type="predicted"/>
<sequence length="448" mass="49006">MRTSAKSILSAAAATLLAVGMAAAATSTATAHPEHDGSGKEAGFDLVIEDVSPGGVPAERLTNVRCEDDRAGIFPCHKADLMTYVPLKEIGSIWANDVWGWTDPETDREYALLGTFEGTAFFDVTDGYDVRYLGLLPTHTQVRSGGIWRDIKVNDNHAYVVSENAGHGMQVFDLTRLRGVTEEQTWTEDNWVGGFGHAHNLAINEDSDTAYVIGARRDVTLCEGVNGGPLIFDLSDPKNPAFAGCYGGDGYTHDIHCVTYHGPDADYTGREICSASNEDTVTVLDATDPADVKQLARVPYETSAYTHQGWFSEDHKYFLMGDEIDELAGKVQETTTYIFDMSDLDNPQLTGTASSGLNTIDHNIFIKDGLAYESNYTSGLRIFDGWRLDQGRMREAGFFDGYPADDHTGFAGSWSNYPWFKDGKVVFTGTEEGLFVVQTRLKTSASGR</sequence>
<dbReference type="NCBIfam" id="TIGR04312">
    <property type="entry name" value="choice_anch_B"/>
    <property type="match status" value="1"/>
</dbReference>
<keyword evidence="3" id="KW-1185">Reference proteome</keyword>
<dbReference type="PANTHER" id="PTHR38787">
    <property type="entry name" value="REGULATORY P DOMAIN-CONTAINING PROTEIN"/>
    <property type="match status" value="1"/>
</dbReference>
<name>A0ABT5GEG8_9MICO</name>
<accession>A0ABT5GEG8</accession>